<dbReference type="eggNOG" id="COG2010">
    <property type="taxonomic scope" value="Bacteria"/>
</dbReference>
<keyword evidence="3" id="KW-1185">Reference proteome</keyword>
<protein>
    <recommendedName>
        <fullName evidence="4">DUF3341 domain-containing protein</fullName>
    </recommendedName>
</protein>
<dbReference type="Pfam" id="PF11821">
    <property type="entry name" value="ActD"/>
    <property type="match status" value="1"/>
</dbReference>
<evidence type="ECO:0000256" key="1">
    <source>
        <dbReference type="SAM" id="Phobius"/>
    </source>
</evidence>
<feature type="transmembrane region" description="Helical" evidence="1">
    <location>
        <begin position="100"/>
        <end position="124"/>
    </location>
</feature>
<accession>S2KPB1</accession>
<organism evidence="2 3">
    <name type="scientific">Litchfieldella anticariensis (strain DSM 16096 / CECT 5854 / CIP 108499 / LMG 22089 / FP35)</name>
    <name type="common">Halomonas anticariensis</name>
    <dbReference type="NCBI Taxonomy" id="1121939"/>
    <lineage>
        <taxon>Bacteria</taxon>
        <taxon>Pseudomonadati</taxon>
        <taxon>Pseudomonadota</taxon>
        <taxon>Gammaproteobacteria</taxon>
        <taxon>Oceanospirillales</taxon>
        <taxon>Halomonadaceae</taxon>
        <taxon>Litchfieldella</taxon>
    </lineage>
</organism>
<keyword evidence="1" id="KW-0812">Transmembrane</keyword>
<dbReference type="EMBL" id="ASTJ01000011">
    <property type="protein sequence ID" value="EPC03755.1"/>
    <property type="molecule type" value="Genomic_DNA"/>
</dbReference>
<dbReference type="STRING" id="1121939.L861_00225"/>
<dbReference type="PANTHER" id="PTHR40394">
    <property type="entry name" value="LIPOPROTEIN-RELATED"/>
    <property type="match status" value="1"/>
</dbReference>
<reference evidence="2 3" key="1">
    <citation type="journal article" date="2013" name="Genome Announc.">
        <title>Draft genome sequence of the moderately halophilic gammaproteobacterium Halomonas anticariensis FP35.</title>
        <authorList>
            <person name="Tahrioui A."/>
            <person name="Quesada E."/>
            <person name="Llamas I."/>
        </authorList>
    </citation>
    <scope>NUCLEOTIDE SEQUENCE [LARGE SCALE GENOMIC DNA]</scope>
    <source>
        <strain evidence="3">DSM 16096 / CECT 5854 / LMG 22089 / FP35</strain>
    </source>
</reference>
<dbReference type="PATRIC" id="fig|1121939.11.peg.30"/>
<comment type="caution">
    <text evidence="2">The sequence shown here is derived from an EMBL/GenBank/DDBJ whole genome shotgun (WGS) entry which is preliminary data.</text>
</comment>
<dbReference type="OrthoDB" id="9792475at2"/>
<feature type="transmembrane region" description="Helical" evidence="1">
    <location>
        <begin position="60"/>
        <end position="80"/>
    </location>
</feature>
<dbReference type="InterPro" id="IPR021776">
    <property type="entry name" value="ActD"/>
</dbReference>
<name>S2KPB1_LITA3</name>
<evidence type="ECO:0000313" key="2">
    <source>
        <dbReference type="EMBL" id="EPC03755.1"/>
    </source>
</evidence>
<dbReference type="Proteomes" id="UP000014463">
    <property type="component" value="Unassembled WGS sequence"/>
</dbReference>
<dbReference type="AlphaFoldDB" id="S2KPB1"/>
<sequence>MSEATSNASKRYGLLGRFHDADALIVAIRTLREEGYRELEAFSPYPVEELNEALGVRSRWLTVVTLIASLAVAAGTYWMVWYSAAVDYPFVVGGKPLHSWPPFALIAFVLAILSAVVTAFLGMLCGNRLPRLYHPAFNITMFERASNDAFFLLTNVGTLTHDEIESLRSRLTDLGAEDVQEVPP</sequence>
<gene>
    <name evidence="2" type="ORF">L861_00225</name>
</gene>
<proteinExistence type="predicted"/>
<dbReference type="RefSeq" id="WP_016414487.1">
    <property type="nucleotide sequence ID" value="NZ_AUAB01000014.1"/>
</dbReference>
<evidence type="ECO:0008006" key="4">
    <source>
        <dbReference type="Google" id="ProtNLM"/>
    </source>
</evidence>
<keyword evidence="1" id="KW-1133">Transmembrane helix</keyword>
<dbReference type="PANTHER" id="PTHR40394:SF2">
    <property type="entry name" value="QUINOL:CYTOCHROME C OXIDOREDUCTASE MEMBRANE PROTEIN"/>
    <property type="match status" value="1"/>
</dbReference>
<evidence type="ECO:0000313" key="3">
    <source>
        <dbReference type="Proteomes" id="UP000014463"/>
    </source>
</evidence>
<keyword evidence="1" id="KW-0472">Membrane</keyword>